<dbReference type="PANTHER" id="PTHR31511:SF12">
    <property type="entry name" value="RHO TERMINATION FACTOR N-TERMINAL DOMAIN-CONTAINING PROTEIN"/>
    <property type="match status" value="1"/>
</dbReference>
<accession>A0A9P0CKP2</accession>
<evidence type="ECO:0000313" key="1">
    <source>
        <dbReference type="EMBL" id="CAH1101833.1"/>
    </source>
</evidence>
<dbReference type="GO" id="GO:0071897">
    <property type="term" value="P:DNA biosynthetic process"/>
    <property type="evidence" value="ECO:0007669"/>
    <property type="project" value="UniProtKB-ARBA"/>
</dbReference>
<dbReference type="Proteomes" id="UP001153636">
    <property type="component" value="Chromosome 12"/>
</dbReference>
<sequence>MFKNKINKTLKDFSVLKVNTTFCGEFIKKSGDNEILDLKYFNTKNAIIDTTTDKRCWFAENVYDKILNKLSEFQEKDSGYALNKVISLEVNINKFEMGNGSSFIKLPEQILKKQACINIRNSDHACFYWAIVSALYPAHTNLNSTYSYPHYSSVLHAENLNAPMTLHQISKFEKNNDISVNVYALELNVIKEKSFYTVVPARLTKLKHEKHVNLLLIQNKYFPKLNDYEAPPMDDDADNTEITYHYCWIKDLSRLVSKQLSKNTNKKFICDRCLNYYSSEKRLTEHEKLCSDLNNYKMSAPKLSHVEFRNFTYKQTTPFVIYADFECQLKNFVESGNKSKTVKYQKHIPYSAGFYVKCSYDDNLSFFKSYRGTDCMDWFRLKDTSLPSIKHFYNKLNDEIISDEKYAHAQKVWSTFEIQNLGDYSDLYLKTDVLLLADIFEQFRKKCHHTYGLDPAWYYTMPGYTWDCMLKYTKCKLQLLKDMDMIMFIEKAIRDGISVCSNRFSEANNKYKTNYDPSLSSKYLMYLDVNNLYGWAMCEPLPYDGFRWVDDITNFDPMTIPDDSEDGYILQVDLEYPRKLHDLHKDFPFAAEHRKPPGSKLNKLMTTLHDKSGYTIHYRNLKQALANGLVLKKIHKILTFKQSTWLKPYIELNTQLRAAATNDFEKNLYKLANNAVFGKTMENIRKHRVVKLVNSWNGRYGAKNLISSFRFHSRTIFDDDLVAIELKKTQIIFNKPLYVGMAILDLSKLCMYDFHYKHMLPKLGVEKCKLMYMDTDSFIYELQCDDACFAEVLFIIKYKDDCVNNLHEDKEISKRRRFTDVNDTDDDIDISEDDFEKF</sequence>
<dbReference type="SUPFAM" id="SSF56672">
    <property type="entry name" value="DNA/RNA polymerases"/>
    <property type="match status" value="1"/>
</dbReference>
<proteinExistence type="predicted"/>
<organism evidence="1 2">
    <name type="scientific">Psylliodes chrysocephalus</name>
    <dbReference type="NCBI Taxonomy" id="3402493"/>
    <lineage>
        <taxon>Eukaryota</taxon>
        <taxon>Metazoa</taxon>
        <taxon>Ecdysozoa</taxon>
        <taxon>Arthropoda</taxon>
        <taxon>Hexapoda</taxon>
        <taxon>Insecta</taxon>
        <taxon>Pterygota</taxon>
        <taxon>Neoptera</taxon>
        <taxon>Endopterygota</taxon>
        <taxon>Coleoptera</taxon>
        <taxon>Polyphaga</taxon>
        <taxon>Cucujiformia</taxon>
        <taxon>Chrysomeloidea</taxon>
        <taxon>Chrysomelidae</taxon>
        <taxon>Galerucinae</taxon>
        <taxon>Alticini</taxon>
        <taxon>Psylliodes</taxon>
    </lineage>
</organism>
<keyword evidence="2" id="KW-1185">Reference proteome</keyword>
<gene>
    <name evidence="1" type="ORF">PSYICH_LOCUS3237</name>
</gene>
<dbReference type="EMBL" id="OV651824">
    <property type="protein sequence ID" value="CAH1101833.1"/>
    <property type="molecule type" value="Genomic_DNA"/>
</dbReference>
<evidence type="ECO:0008006" key="3">
    <source>
        <dbReference type="Google" id="ProtNLM"/>
    </source>
</evidence>
<evidence type="ECO:0000313" key="2">
    <source>
        <dbReference type="Proteomes" id="UP001153636"/>
    </source>
</evidence>
<protein>
    <recommendedName>
        <fullName evidence="3">DNA-directed DNA polymerase</fullName>
    </recommendedName>
</protein>
<dbReference type="OrthoDB" id="6602337at2759"/>
<dbReference type="PANTHER" id="PTHR31511">
    <property type="entry name" value="PROTEIN CBG23764"/>
    <property type="match status" value="1"/>
</dbReference>
<dbReference type="InterPro" id="IPR043502">
    <property type="entry name" value="DNA/RNA_pol_sf"/>
</dbReference>
<reference evidence="1" key="1">
    <citation type="submission" date="2022-01" db="EMBL/GenBank/DDBJ databases">
        <authorList>
            <person name="King R."/>
        </authorList>
    </citation>
    <scope>NUCLEOTIDE SEQUENCE</scope>
</reference>
<name>A0A9P0CKP2_9CUCU</name>
<dbReference type="AlphaFoldDB" id="A0A9P0CKP2"/>